<evidence type="ECO:0000313" key="4">
    <source>
        <dbReference type="Proteomes" id="UP000722791"/>
    </source>
</evidence>
<sequence>MKLYTKRHFARVACPALSLPPLVSCSVLPAPPRHIRTYTHLHRDSTHPSVRAVTRGRTAPSSGYRLSGLGPLDPARPPPPPAVEAEARPGPSPAPPVPAPAAAVPAAPPSPPPDGPMLSSPLSSAASTAAETAARWKAAAALTHGSVSVVASRSSARTAAFAGARCSGCAIRPV</sequence>
<gene>
    <name evidence="2" type="ORF">Vretifemale_10444</name>
    <name evidence="3" type="ORF">Vretimale_1030</name>
</gene>
<dbReference type="Proteomes" id="UP000747110">
    <property type="component" value="Unassembled WGS sequence"/>
</dbReference>
<evidence type="ECO:0000256" key="1">
    <source>
        <dbReference type="SAM" id="MobiDB-lite"/>
    </source>
</evidence>
<accession>A0A8J4FXV7</accession>
<comment type="caution">
    <text evidence="3">The sequence shown here is derived from an EMBL/GenBank/DDBJ whole genome shotgun (WGS) entry which is preliminary data.</text>
</comment>
<evidence type="ECO:0000313" key="3">
    <source>
        <dbReference type="EMBL" id="GIL94919.1"/>
    </source>
</evidence>
<feature type="region of interest" description="Disordered" evidence="1">
    <location>
        <begin position="40"/>
        <end position="124"/>
    </location>
</feature>
<feature type="compositionally biased region" description="Pro residues" evidence="1">
    <location>
        <begin position="90"/>
        <end position="99"/>
    </location>
</feature>
<organism evidence="3 4">
    <name type="scientific">Volvox reticuliferus</name>
    <dbReference type="NCBI Taxonomy" id="1737510"/>
    <lineage>
        <taxon>Eukaryota</taxon>
        <taxon>Viridiplantae</taxon>
        <taxon>Chlorophyta</taxon>
        <taxon>core chlorophytes</taxon>
        <taxon>Chlorophyceae</taxon>
        <taxon>CS clade</taxon>
        <taxon>Chlamydomonadales</taxon>
        <taxon>Volvocaceae</taxon>
        <taxon>Volvox</taxon>
    </lineage>
</organism>
<reference evidence="3" key="1">
    <citation type="journal article" date="2021" name="Proc. Natl. Acad. Sci. U.S.A.">
        <title>Three genomes in the algal genus Volvox reveal the fate of a haploid sex-determining region after a transition to homothallism.</title>
        <authorList>
            <person name="Yamamoto K."/>
            <person name="Hamaji T."/>
            <person name="Kawai-Toyooka H."/>
            <person name="Matsuzaki R."/>
            <person name="Takahashi F."/>
            <person name="Nishimura Y."/>
            <person name="Kawachi M."/>
            <person name="Noguchi H."/>
            <person name="Minakuchi Y."/>
            <person name="Umen J.G."/>
            <person name="Toyoda A."/>
            <person name="Nozaki H."/>
        </authorList>
    </citation>
    <scope>NUCLEOTIDE SEQUENCE</scope>
    <source>
        <strain evidence="3">NIES-3785</strain>
        <strain evidence="2">NIES-3786</strain>
    </source>
</reference>
<name>A0A8J4FXV7_9CHLO</name>
<evidence type="ECO:0000313" key="5">
    <source>
        <dbReference type="Proteomes" id="UP000747110"/>
    </source>
</evidence>
<dbReference type="Proteomes" id="UP000722791">
    <property type="component" value="Unassembled WGS sequence"/>
</dbReference>
<proteinExistence type="predicted"/>
<protein>
    <submittedName>
        <fullName evidence="3">Uncharacterized protein</fullName>
    </submittedName>
</protein>
<evidence type="ECO:0000313" key="2">
    <source>
        <dbReference type="EMBL" id="GIL81428.1"/>
    </source>
</evidence>
<dbReference type="AlphaFoldDB" id="A0A8J4FXV7"/>
<feature type="compositionally biased region" description="Pro residues" evidence="1">
    <location>
        <begin position="106"/>
        <end position="115"/>
    </location>
</feature>
<dbReference type="EMBL" id="BNCQ01000002">
    <property type="protein sequence ID" value="GIL94919.1"/>
    <property type="molecule type" value="Genomic_DNA"/>
</dbReference>
<dbReference type="EMBL" id="BNCP01000021">
    <property type="protein sequence ID" value="GIL81428.1"/>
    <property type="molecule type" value="Genomic_DNA"/>
</dbReference>
<keyword evidence="5" id="KW-1185">Reference proteome</keyword>